<dbReference type="AlphaFoldDB" id="A0A4C1W362"/>
<keyword evidence="2" id="KW-1185">Reference proteome</keyword>
<reference evidence="1 2" key="1">
    <citation type="journal article" date="2019" name="Commun. Biol.">
        <title>The bagworm genome reveals a unique fibroin gene that provides high tensile strength.</title>
        <authorList>
            <person name="Kono N."/>
            <person name="Nakamura H."/>
            <person name="Ohtoshi R."/>
            <person name="Tomita M."/>
            <person name="Numata K."/>
            <person name="Arakawa K."/>
        </authorList>
    </citation>
    <scope>NUCLEOTIDE SEQUENCE [LARGE SCALE GENOMIC DNA]</scope>
</reference>
<sequence>MYYDVVDIGTKTRVYFNCKRCQKRNLESDPVRGAKPRVKKRLGSTPVLGTTWGGNGTGTDTGIEIGTQSGVVIGRGRKTGIEAESGTWRKLGATPGLGYVSWQYARELCVASLRWFEIFKDGNLNDLKGYECGQTLDKQSVKCLLCVDDQVILVPSMYKLQEMETKMNDSVQKTRMKINMKKRLAAVGFELIPPQRLVS</sequence>
<evidence type="ECO:0000313" key="2">
    <source>
        <dbReference type="Proteomes" id="UP000299102"/>
    </source>
</evidence>
<dbReference type="EMBL" id="BGZK01000455">
    <property type="protein sequence ID" value="GBP44624.1"/>
    <property type="molecule type" value="Genomic_DNA"/>
</dbReference>
<evidence type="ECO:0000313" key="1">
    <source>
        <dbReference type="EMBL" id="GBP44624.1"/>
    </source>
</evidence>
<dbReference type="OrthoDB" id="205099at2759"/>
<gene>
    <name evidence="1" type="ORF">EVAR_75081_1</name>
</gene>
<dbReference type="Proteomes" id="UP000299102">
    <property type="component" value="Unassembled WGS sequence"/>
</dbReference>
<organism evidence="1 2">
    <name type="scientific">Eumeta variegata</name>
    <name type="common">Bagworm moth</name>
    <name type="synonym">Eumeta japonica</name>
    <dbReference type="NCBI Taxonomy" id="151549"/>
    <lineage>
        <taxon>Eukaryota</taxon>
        <taxon>Metazoa</taxon>
        <taxon>Ecdysozoa</taxon>
        <taxon>Arthropoda</taxon>
        <taxon>Hexapoda</taxon>
        <taxon>Insecta</taxon>
        <taxon>Pterygota</taxon>
        <taxon>Neoptera</taxon>
        <taxon>Endopterygota</taxon>
        <taxon>Lepidoptera</taxon>
        <taxon>Glossata</taxon>
        <taxon>Ditrysia</taxon>
        <taxon>Tineoidea</taxon>
        <taxon>Psychidae</taxon>
        <taxon>Oiketicinae</taxon>
        <taxon>Eumeta</taxon>
    </lineage>
</organism>
<comment type="caution">
    <text evidence="1">The sequence shown here is derived from an EMBL/GenBank/DDBJ whole genome shotgun (WGS) entry which is preliminary data.</text>
</comment>
<name>A0A4C1W362_EUMVA</name>
<accession>A0A4C1W362</accession>
<protein>
    <submittedName>
        <fullName evidence="1">Uncharacterized protein</fullName>
    </submittedName>
</protein>
<proteinExistence type="predicted"/>